<gene>
    <name evidence="2" type="ORF">LTR24_000720</name>
</gene>
<accession>A0ABR0KMS4</accession>
<reference evidence="2 3" key="1">
    <citation type="submission" date="2023-08" db="EMBL/GenBank/DDBJ databases">
        <title>Black Yeasts Isolated from many extreme environments.</title>
        <authorList>
            <person name="Coleine C."/>
            <person name="Stajich J.E."/>
            <person name="Selbmann L."/>
        </authorList>
    </citation>
    <scope>NUCLEOTIDE SEQUENCE [LARGE SCALE GENOMIC DNA]</scope>
    <source>
        <strain evidence="2 3">CCFEE 5885</strain>
    </source>
</reference>
<dbReference type="Proteomes" id="UP001345013">
    <property type="component" value="Unassembled WGS sequence"/>
</dbReference>
<evidence type="ECO:0000313" key="3">
    <source>
        <dbReference type="Proteomes" id="UP001345013"/>
    </source>
</evidence>
<feature type="compositionally biased region" description="Polar residues" evidence="1">
    <location>
        <begin position="1"/>
        <end position="25"/>
    </location>
</feature>
<sequence>MAATFTQQNNPGRMTSQNPRSSQPLSPLMGRPMNGNATGLPAEIRIKILRYLLRSGDLIRSQDEVGEAEFKTATKLSSQILQTCQILYEEGTVILYHENTLAVQMLYYPGNYKYVDFGLYYGFLGVGVLEQSNLDYAAKPTMLPLLQDLIERKRATNPSCTSEDNDNSFDNACAVLEYNDLDSWIAAYEILARFQKFHVVFRLDHVLDWHRDTVLSVCRRFRTAFLNNDVVMTIGAEWTRDASEILACLLPCRVLRCQSLRFDLPTEVGVNEIVRTVTSQEPMLDTYGMACLLRRDVFNKLDRIDSERFLTVHIDLWLELCDKASEYDIPAYQKLKESLLEKAQKWNQKCVHRTIEEVKEKGAKFEELINAEMSNELKAIE</sequence>
<name>A0ABR0KMS4_9EURO</name>
<evidence type="ECO:0000256" key="1">
    <source>
        <dbReference type="SAM" id="MobiDB-lite"/>
    </source>
</evidence>
<protein>
    <submittedName>
        <fullName evidence="2">Uncharacterized protein</fullName>
    </submittedName>
</protein>
<keyword evidence="3" id="KW-1185">Reference proteome</keyword>
<evidence type="ECO:0000313" key="2">
    <source>
        <dbReference type="EMBL" id="KAK5100872.1"/>
    </source>
</evidence>
<feature type="region of interest" description="Disordered" evidence="1">
    <location>
        <begin position="1"/>
        <end position="32"/>
    </location>
</feature>
<proteinExistence type="predicted"/>
<comment type="caution">
    <text evidence="2">The sequence shown here is derived from an EMBL/GenBank/DDBJ whole genome shotgun (WGS) entry which is preliminary data.</text>
</comment>
<dbReference type="EMBL" id="JAVRRG010000005">
    <property type="protein sequence ID" value="KAK5100872.1"/>
    <property type="molecule type" value="Genomic_DNA"/>
</dbReference>
<organism evidence="2 3">
    <name type="scientific">Lithohypha guttulata</name>
    <dbReference type="NCBI Taxonomy" id="1690604"/>
    <lineage>
        <taxon>Eukaryota</taxon>
        <taxon>Fungi</taxon>
        <taxon>Dikarya</taxon>
        <taxon>Ascomycota</taxon>
        <taxon>Pezizomycotina</taxon>
        <taxon>Eurotiomycetes</taxon>
        <taxon>Chaetothyriomycetidae</taxon>
        <taxon>Chaetothyriales</taxon>
        <taxon>Trichomeriaceae</taxon>
        <taxon>Lithohypha</taxon>
    </lineage>
</organism>